<proteinExistence type="predicted"/>
<evidence type="ECO:0000313" key="2">
    <source>
        <dbReference type="Proteomes" id="UP001642487"/>
    </source>
</evidence>
<sequence length="118" mass="13372">MLSCNCEKIALLLQHRFDLDASAPIRPKPPLSCASHGTLSYVPCLGVIRDVRKAYIHLIKSRACHGKPLIFVSRSKQELAILLKAFSAQILNQLHKQQTYHQIEMKSKKQAWTDLHAD</sequence>
<dbReference type="EMBL" id="OZ021736">
    <property type="protein sequence ID" value="CAK9314319.1"/>
    <property type="molecule type" value="Genomic_DNA"/>
</dbReference>
<dbReference type="Proteomes" id="UP001642487">
    <property type="component" value="Chromosome 2"/>
</dbReference>
<name>A0ABP0Y1R7_9ROSI</name>
<evidence type="ECO:0000313" key="1">
    <source>
        <dbReference type="EMBL" id="CAK9314319.1"/>
    </source>
</evidence>
<organism evidence="1 2">
    <name type="scientific">Citrullus colocynthis</name>
    <name type="common">colocynth</name>
    <dbReference type="NCBI Taxonomy" id="252529"/>
    <lineage>
        <taxon>Eukaryota</taxon>
        <taxon>Viridiplantae</taxon>
        <taxon>Streptophyta</taxon>
        <taxon>Embryophyta</taxon>
        <taxon>Tracheophyta</taxon>
        <taxon>Spermatophyta</taxon>
        <taxon>Magnoliopsida</taxon>
        <taxon>eudicotyledons</taxon>
        <taxon>Gunneridae</taxon>
        <taxon>Pentapetalae</taxon>
        <taxon>rosids</taxon>
        <taxon>fabids</taxon>
        <taxon>Cucurbitales</taxon>
        <taxon>Cucurbitaceae</taxon>
        <taxon>Benincaseae</taxon>
        <taxon>Citrullus</taxon>
    </lineage>
</organism>
<accession>A0ABP0Y1R7</accession>
<keyword evidence="2" id="KW-1185">Reference proteome</keyword>
<protein>
    <submittedName>
        <fullName evidence="1">Uncharacterized protein</fullName>
    </submittedName>
</protein>
<gene>
    <name evidence="1" type="ORF">CITCOLO1_LOCUS6066</name>
</gene>
<reference evidence="1 2" key="1">
    <citation type="submission" date="2024-03" db="EMBL/GenBank/DDBJ databases">
        <authorList>
            <person name="Gkanogiannis A."/>
            <person name="Becerra Lopez-Lavalle L."/>
        </authorList>
    </citation>
    <scope>NUCLEOTIDE SEQUENCE [LARGE SCALE GENOMIC DNA]</scope>
</reference>